<gene>
    <name evidence="2" type="ORF">FWILDA_LOCUS14995</name>
</gene>
<proteinExistence type="predicted"/>
<keyword evidence="3" id="KW-1185">Reference proteome</keyword>
<protein>
    <submittedName>
        <fullName evidence="2">2308_t:CDS:1</fullName>
    </submittedName>
</protein>
<feature type="compositionally biased region" description="Polar residues" evidence="1">
    <location>
        <begin position="118"/>
        <end position="134"/>
    </location>
</feature>
<comment type="caution">
    <text evidence="2">The sequence shown here is derived from an EMBL/GenBank/DDBJ whole genome shotgun (WGS) entry which is preliminary data.</text>
</comment>
<sequence>MKHEYFKRDPDKWGIIGFLMECTEEPFERKIDKYVKELETIGVGGNGSVTKPARKFVHSRLLAELQTITEFNGSINGNITTGTVNGGIITNGSPRETISKRSNEEKTERDFPKKRTKLNQLPRTQIKPSGSSRTFPLETNGKTPAHDDESDNESIMSDSPLYDEFAREMKMADETKEYYSDPESTESVNDDDPDDPDYVEYSSYDSSDNDDTDVDDNKLKSKIDLAEFEKTYSKMNHSEKWTLSTGKIVEDALHDFGVKCRHEHLCHSFVIDPNDKIYINEEVFTETELEEIRNHKLKPMPQMPQDLLTYLNSFRVSDISSLRNAIFKSQQWDSPYNRQTHFDHDWIRNTAYNLLHEYEAGSLEKDHLELWLLVHVWNFVDRGFGNVDGLETARKNRNRTGSAIVKMKRKIMGRRGDLIIRKVSTEYGCSEAGKSFEGNNGTKLLHERGIKAPKMMKDMLYSLCEAVGNEEKKIRKLQSIGSDDIIA</sequence>
<feature type="compositionally biased region" description="Basic and acidic residues" evidence="1">
    <location>
        <begin position="97"/>
        <end position="113"/>
    </location>
</feature>
<evidence type="ECO:0000313" key="3">
    <source>
        <dbReference type="Proteomes" id="UP001153678"/>
    </source>
</evidence>
<dbReference type="AlphaFoldDB" id="A0A9W4T1L7"/>
<dbReference type="EMBL" id="CAMKVN010007272">
    <property type="protein sequence ID" value="CAI2191283.1"/>
    <property type="molecule type" value="Genomic_DNA"/>
</dbReference>
<dbReference type="OrthoDB" id="5340906at2759"/>
<evidence type="ECO:0000313" key="2">
    <source>
        <dbReference type="EMBL" id="CAI2191283.1"/>
    </source>
</evidence>
<organism evidence="2 3">
    <name type="scientific">Funneliformis geosporum</name>
    <dbReference type="NCBI Taxonomy" id="1117311"/>
    <lineage>
        <taxon>Eukaryota</taxon>
        <taxon>Fungi</taxon>
        <taxon>Fungi incertae sedis</taxon>
        <taxon>Mucoromycota</taxon>
        <taxon>Glomeromycotina</taxon>
        <taxon>Glomeromycetes</taxon>
        <taxon>Glomerales</taxon>
        <taxon>Glomeraceae</taxon>
        <taxon>Funneliformis</taxon>
    </lineage>
</organism>
<reference evidence="2" key="1">
    <citation type="submission" date="2022-08" db="EMBL/GenBank/DDBJ databases">
        <authorList>
            <person name="Kallberg Y."/>
            <person name="Tangrot J."/>
            <person name="Rosling A."/>
        </authorList>
    </citation>
    <scope>NUCLEOTIDE SEQUENCE</scope>
    <source>
        <strain evidence="2">Wild A</strain>
    </source>
</reference>
<feature type="compositionally biased region" description="Acidic residues" evidence="1">
    <location>
        <begin position="188"/>
        <end position="198"/>
    </location>
</feature>
<evidence type="ECO:0000256" key="1">
    <source>
        <dbReference type="SAM" id="MobiDB-lite"/>
    </source>
</evidence>
<feature type="region of interest" description="Disordered" evidence="1">
    <location>
        <begin position="175"/>
        <end position="216"/>
    </location>
</feature>
<accession>A0A9W4T1L7</accession>
<name>A0A9W4T1L7_9GLOM</name>
<dbReference type="Proteomes" id="UP001153678">
    <property type="component" value="Unassembled WGS sequence"/>
</dbReference>
<feature type="region of interest" description="Disordered" evidence="1">
    <location>
        <begin position="86"/>
        <end position="157"/>
    </location>
</feature>